<sequence>MSWLTNHRPWYHISRRIARNPFDPIQTVKHLEWCRHCKMDVDTNIEGGNSDGVDVYRKRCVRCGQTMQHGIGMRHVTGESKKPLSAIQKAIRFVQELGSDRR</sequence>
<protein>
    <submittedName>
        <fullName evidence="1">Uncharacterized protein</fullName>
    </submittedName>
</protein>
<reference evidence="1" key="1">
    <citation type="journal article" date="2015" name="Nature">
        <title>Complex archaea that bridge the gap between prokaryotes and eukaryotes.</title>
        <authorList>
            <person name="Spang A."/>
            <person name="Saw J.H."/>
            <person name="Jorgensen S.L."/>
            <person name="Zaremba-Niedzwiedzka K."/>
            <person name="Martijn J."/>
            <person name="Lind A.E."/>
            <person name="van Eijk R."/>
            <person name="Schleper C."/>
            <person name="Guy L."/>
            <person name="Ettema T.J."/>
        </authorList>
    </citation>
    <scope>NUCLEOTIDE SEQUENCE</scope>
</reference>
<proteinExistence type="predicted"/>
<accession>A0A0F9C9W0</accession>
<name>A0A0F9C9W0_9ZZZZ</name>
<dbReference type="AlphaFoldDB" id="A0A0F9C9W0"/>
<evidence type="ECO:0000313" key="1">
    <source>
        <dbReference type="EMBL" id="KKK93446.1"/>
    </source>
</evidence>
<gene>
    <name evidence="1" type="ORF">LCGC14_2692810</name>
</gene>
<organism evidence="1">
    <name type="scientific">marine sediment metagenome</name>
    <dbReference type="NCBI Taxonomy" id="412755"/>
    <lineage>
        <taxon>unclassified sequences</taxon>
        <taxon>metagenomes</taxon>
        <taxon>ecological metagenomes</taxon>
    </lineage>
</organism>
<dbReference type="EMBL" id="LAZR01047771">
    <property type="protein sequence ID" value="KKK93446.1"/>
    <property type="molecule type" value="Genomic_DNA"/>
</dbReference>
<comment type="caution">
    <text evidence="1">The sequence shown here is derived from an EMBL/GenBank/DDBJ whole genome shotgun (WGS) entry which is preliminary data.</text>
</comment>